<dbReference type="GO" id="GO:0020037">
    <property type="term" value="F:heme binding"/>
    <property type="evidence" value="ECO:0007669"/>
    <property type="project" value="InterPro"/>
</dbReference>
<keyword evidence="6" id="KW-1185">Reference proteome</keyword>
<comment type="caution">
    <text evidence="5">The sequence shown here is derived from an EMBL/GenBank/DDBJ whole genome shotgun (WGS) entry which is preliminary data.</text>
</comment>
<dbReference type="Proteomes" id="UP000554482">
    <property type="component" value="Unassembled WGS sequence"/>
</dbReference>
<dbReference type="InterPro" id="IPR050651">
    <property type="entry name" value="Plant_Cytochrome_P450_Monoox"/>
</dbReference>
<dbReference type="GO" id="GO:0005506">
    <property type="term" value="F:iron ion binding"/>
    <property type="evidence" value="ECO:0007669"/>
    <property type="project" value="InterPro"/>
</dbReference>
<name>A0A7J6WV82_THATH</name>
<keyword evidence="3" id="KW-0560">Oxidoreductase</keyword>
<organism evidence="5 6">
    <name type="scientific">Thalictrum thalictroides</name>
    <name type="common">Rue-anemone</name>
    <name type="synonym">Anemone thalictroides</name>
    <dbReference type="NCBI Taxonomy" id="46969"/>
    <lineage>
        <taxon>Eukaryota</taxon>
        <taxon>Viridiplantae</taxon>
        <taxon>Streptophyta</taxon>
        <taxon>Embryophyta</taxon>
        <taxon>Tracheophyta</taxon>
        <taxon>Spermatophyta</taxon>
        <taxon>Magnoliopsida</taxon>
        <taxon>Ranunculales</taxon>
        <taxon>Ranunculaceae</taxon>
        <taxon>Thalictroideae</taxon>
        <taxon>Thalictrum</taxon>
    </lineage>
</organism>
<sequence length="110" mass="12852">MELDRLLTCLAACSSCLFFYLLDIRKQNYFLQYIQKLHHLFRVAWPIIGHLHMLMGKELPHLLLWKLAGKYGPAFMLKYGSQSVIVISSLKLAKECFIHNDRAVFKRPNS</sequence>
<protein>
    <submittedName>
        <fullName evidence="5">Cytochrome p450</fullName>
    </submittedName>
</protein>
<gene>
    <name evidence="5" type="ORF">FRX31_009602</name>
</gene>
<dbReference type="AlphaFoldDB" id="A0A7J6WV82"/>
<keyword evidence="1" id="KW-0349">Heme</keyword>
<dbReference type="EMBL" id="JABWDY010010246">
    <property type="protein sequence ID" value="KAF5200817.1"/>
    <property type="molecule type" value="Genomic_DNA"/>
</dbReference>
<evidence type="ECO:0000256" key="1">
    <source>
        <dbReference type="ARBA" id="ARBA00022617"/>
    </source>
</evidence>
<dbReference type="Gene3D" id="1.10.630.10">
    <property type="entry name" value="Cytochrome P450"/>
    <property type="match status" value="1"/>
</dbReference>
<dbReference type="GO" id="GO:0044550">
    <property type="term" value="P:secondary metabolite biosynthetic process"/>
    <property type="evidence" value="ECO:0007669"/>
    <property type="project" value="UniProtKB-ARBA"/>
</dbReference>
<reference evidence="5 6" key="1">
    <citation type="submission" date="2020-06" db="EMBL/GenBank/DDBJ databases">
        <title>Transcriptomic and genomic resources for Thalictrum thalictroides and T. hernandezii: Facilitating candidate gene discovery in an emerging model plant lineage.</title>
        <authorList>
            <person name="Arias T."/>
            <person name="Riano-Pachon D.M."/>
            <person name="Di Stilio V.S."/>
        </authorList>
    </citation>
    <scope>NUCLEOTIDE SEQUENCE [LARGE SCALE GENOMIC DNA]</scope>
    <source>
        <strain evidence="6">cv. WT478/WT964</strain>
        <tissue evidence="5">Leaves</tissue>
    </source>
</reference>
<keyword evidence="4" id="KW-0408">Iron</keyword>
<proteinExistence type="predicted"/>
<dbReference type="GO" id="GO:0004497">
    <property type="term" value="F:monooxygenase activity"/>
    <property type="evidence" value="ECO:0007669"/>
    <property type="project" value="InterPro"/>
</dbReference>
<dbReference type="SUPFAM" id="SSF48264">
    <property type="entry name" value="Cytochrome P450"/>
    <property type="match status" value="1"/>
</dbReference>
<evidence type="ECO:0000256" key="4">
    <source>
        <dbReference type="ARBA" id="ARBA00023004"/>
    </source>
</evidence>
<evidence type="ECO:0000313" key="6">
    <source>
        <dbReference type="Proteomes" id="UP000554482"/>
    </source>
</evidence>
<evidence type="ECO:0000256" key="2">
    <source>
        <dbReference type="ARBA" id="ARBA00022723"/>
    </source>
</evidence>
<dbReference type="Pfam" id="PF00067">
    <property type="entry name" value="p450"/>
    <property type="match status" value="1"/>
</dbReference>
<dbReference type="InterPro" id="IPR001128">
    <property type="entry name" value="Cyt_P450"/>
</dbReference>
<evidence type="ECO:0000256" key="3">
    <source>
        <dbReference type="ARBA" id="ARBA00023002"/>
    </source>
</evidence>
<dbReference type="PANTHER" id="PTHR47947">
    <property type="entry name" value="CYTOCHROME P450 82C3-RELATED"/>
    <property type="match status" value="1"/>
</dbReference>
<dbReference type="OrthoDB" id="2789670at2759"/>
<dbReference type="GO" id="GO:0016705">
    <property type="term" value="F:oxidoreductase activity, acting on paired donors, with incorporation or reduction of molecular oxygen"/>
    <property type="evidence" value="ECO:0007669"/>
    <property type="project" value="InterPro"/>
</dbReference>
<accession>A0A7J6WV82</accession>
<dbReference type="InterPro" id="IPR036396">
    <property type="entry name" value="Cyt_P450_sf"/>
</dbReference>
<keyword evidence="2" id="KW-0479">Metal-binding</keyword>
<evidence type="ECO:0000313" key="5">
    <source>
        <dbReference type="EMBL" id="KAF5200817.1"/>
    </source>
</evidence>